<organism evidence="1 2">
    <name type="scientific">Ornithinibacillus halophilus</name>
    <dbReference type="NCBI Taxonomy" id="930117"/>
    <lineage>
        <taxon>Bacteria</taxon>
        <taxon>Bacillati</taxon>
        <taxon>Bacillota</taxon>
        <taxon>Bacilli</taxon>
        <taxon>Bacillales</taxon>
        <taxon>Bacillaceae</taxon>
        <taxon>Ornithinibacillus</taxon>
    </lineage>
</organism>
<dbReference type="OrthoDB" id="2721934at2"/>
<dbReference type="AlphaFoldDB" id="A0A1M5J5J3"/>
<evidence type="ECO:0000313" key="2">
    <source>
        <dbReference type="Proteomes" id="UP000183988"/>
    </source>
</evidence>
<sequence>MSHLVKIIGIILLLLVFNQSSYAMKLNLTSTPIINENDQSYYRSVKGIFDRLENNYYAVLLIESTGEEIIVPKYALPFGSTVQSGFHLVLNREGEVLYIYHDQNYKHEQMNKSKALLEQLREKKTRSLK</sequence>
<accession>A0A1M5J5J3</accession>
<reference evidence="1 2" key="1">
    <citation type="submission" date="2016-11" db="EMBL/GenBank/DDBJ databases">
        <authorList>
            <person name="Jaros S."/>
            <person name="Januszkiewicz K."/>
            <person name="Wedrychowicz H."/>
        </authorList>
    </citation>
    <scope>NUCLEOTIDE SEQUENCE [LARGE SCALE GENOMIC DNA]</scope>
    <source>
        <strain evidence="1 2">IBRC-M 10683</strain>
    </source>
</reference>
<evidence type="ECO:0000313" key="1">
    <source>
        <dbReference type="EMBL" id="SHG35854.1"/>
    </source>
</evidence>
<proteinExistence type="predicted"/>
<name>A0A1M5J5J3_9BACI</name>
<dbReference type="EMBL" id="FQVW01000028">
    <property type="protein sequence ID" value="SHG35854.1"/>
    <property type="molecule type" value="Genomic_DNA"/>
</dbReference>
<keyword evidence="2" id="KW-1185">Reference proteome</keyword>
<dbReference type="RefSeq" id="WP_084063316.1">
    <property type="nucleotide sequence ID" value="NZ_FQVW01000028.1"/>
</dbReference>
<dbReference type="Proteomes" id="UP000183988">
    <property type="component" value="Unassembled WGS sequence"/>
</dbReference>
<protein>
    <recommendedName>
        <fullName evidence="3">DUF3006 domain-containing protein</fullName>
    </recommendedName>
</protein>
<gene>
    <name evidence="1" type="ORF">SAMN05216225_102819</name>
</gene>
<evidence type="ECO:0008006" key="3">
    <source>
        <dbReference type="Google" id="ProtNLM"/>
    </source>
</evidence>